<protein>
    <submittedName>
        <fullName evidence="3">Nitroreductase</fullName>
    </submittedName>
</protein>
<sequence length="173" mass="18791">MLTGAAKRRVCDALLHAHDHVGPVAEREYDYQPPAEAPRSRTARTGGSSARASTTVSPVHTAARLAHHRRNYDFFGAPVGIVLTVSREPREGALVDAGLYLQALMLAARGFGLDTCAQASLIDFYPVLRRHLEVPDDQLIVCGLALGYADPVHLLSGLRTPREPLDAFATFHE</sequence>
<comment type="caution">
    <text evidence="3">The sequence shown here is derived from an EMBL/GenBank/DDBJ whole genome shotgun (WGS) entry which is preliminary data.</text>
</comment>
<gene>
    <name evidence="3" type="ORF">FB470_005555</name>
</gene>
<dbReference type="EMBL" id="JAUSUT010000001">
    <property type="protein sequence ID" value="MDQ0381561.1"/>
    <property type="molecule type" value="Genomic_DNA"/>
</dbReference>
<dbReference type="InterPro" id="IPR000415">
    <property type="entry name" value="Nitroreductase-like"/>
</dbReference>
<dbReference type="InterPro" id="IPR029479">
    <property type="entry name" value="Nitroreductase"/>
</dbReference>
<dbReference type="CDD" id="cd02136">
    <property type="entry name" value="PnbA_NfnB-like"/>
    <property type="match status" value="1"/>
</dbReference>
<feature type="compositionally biased region" description="Polar residues" evidence="1">
    <location>
        <begin position="43"/>
        <end position="54"/>
    </location>
</feature>
<dbReference type="SUPFAM" id="SSF55469">
    <property type="entry name" value="FMN-dependent nitroreductase-like"/>
    <property type="match status" value="1"/>
</dbReference>
<evidence type="ECO:0000313" key="3">
    <source>
        <dbReference type="EMBL" id="MDQ0381561.1"/>
    </source>
</evidence>
<dbReference type="Proteomes" id="UP001229651">
    <property type="component" value="Unassembled WGS sequence"/>
</dbReference>
<proteinExistence type="predicted"/>
<evidence type="ECO:0000259" key="2">
    <source>
        <dbReference type="Pfam" id="PF00881"/>
    </source>
</evidence>
<accession>A0ABU0F324</accession>
<keyword evidence="4" id="KW-1185">Reference proteome</keyword>
<organism evidence="3 4">
    <name type="scientific">Amycolatopsis thermophila</name>
    <dbReference type="NCBI Taxonomy" id="206084"/>
    <lineage>
        <taxon>Bacteria</taxon>
        <taxon>Bacillati</taxon>
        <taxon>Actinomycetota</taxon>
        <taxon>Actinomycetes</taxon>
        <taxon>Pseudonocardiales</taxon>
        <taxon>Pseudonocardiaceae</taxon>
        <taxon>Amycolatopsis</taxon>
    </lineage>
</organism>
<evidence type="ECO:0000313" key="4">
    <source>
        <dbReference type="Proteomes" id="UP001229651"/>
    </source>
</evidence>
<evidence type="ECO:0000256" key="1">
    <source>
        <dbReference type="SAM" id="MobiDB-lite"/>
    </source>
</evidence>
<feature type="region of interest" description="Disordered" evidence="1">
    <location>
        <begin position="25"/>
        <end position="54"/>
    </location>
</feature>
<reference evidence="3 4" key="1">
    <citation type="submission" date="2023-07" db="EMBL/GenBank/DDBJ databases">
        <title>Sequencing the genomes of 1000 actinobacteria strains.</title>
        <authorList>
            <person name="Klenk H.-P."/>
        </authorList>
    </citation>
    <scope>NUCLEOTIDE SEQUENCE [LARGE SCALE GENOMIC DNA]</scope>
    <source>
        <strain evidence="3 4">DSM 45805</strain>
    </source>
</reference>
<dbReference type="Gene3D" id="3.40.109.10">
    <property type="entry name" value="NADH Oxidase"/>
    <property type="match status" value="1"/>
</dbReference>
<dbReference type="Pfam" id="PF00881">
    <property type="entry name" value="Nitroreductase"/>
    <property type="match status" value="1"/>
</dbReference>
<feature type="domain" description="Nitroreductase" evidence="2">
    <location>
        <begin position="65"/>
        <end position="148"/>
    </location>
</feature>
<name>A0ABU0F324_9PSEU</name>